<feature type="transmembrane region" description="Helical" evidence="2">
    <location>
        <begin position="79"/>
        <end position="100"/>
    </location>
</feature>
<sequence length="128" mass="13828">MKKLFLRKGKPLNKLRPTPMKKWNSEITDQLVPEQIDSDVSSEGDSEPSEEDSGDNGGSGDDENDGRDEENNSGTRKRLFSATWLGVALGFVAWTVTGVASPIGASRLGSVEIVRMDSSCTGNTGFFD</sequence>
<evidence type="ECO:0000313" key="3">
    <source>
        <dbReference type="EMBL" id="EHS62730.1"/>
    </source>
</evidence>
<dbReference type="HOGENOM" id="CLU_1960650_0_0_1"/>
<keyword evidence="4" id="KW-1185">Reference proteome</keyword>
<evidence type="ECO:0000256" key="1">
    <source>
        <dbReference type="SAM" id="MobiDB-lite"/>
    </source>
</evidence>
<name>H6QV69_PUCGT</name>
<keyword evidence="2" id="KW-1133">Transmembrane helix</keyword>
<keyword evidence="2" id="KW-0472">Membrane</keyword>
<dbReference type="GeneID" id="13542338"/>
<accession>H6QV69</accession>
<gene>
    <name evidence="3" type="ORF">PGTG_22658</name>
</gene>
<proteinExistence type="predicted"/>
<dbReference type="KEGG" id="pgr:PGTG_22658"/>
<feature type="compositionally biased region" description="Acidic residues" evidence="1">
    <location>
        <begin position="36"/>
        <end position="68"/>
    </location>
</feature>
<dbReference type="RefSeq" id="XP_003888599.1">
    <property type="nucleotide sequence ID" value="XM_003888550.1"/>
</dbReference>
<feature type="region of interest" description="Disordered" evidence="1">
    <location>
        <begin position="1"/>
        <end position="76"/>
    </location>
</feature>
<evidence type="ECO:0000313" key="4">
    <source>
        <dbReference type="Proteomes" id="UP000008783"/>
    </source>
</evidence>
<dbReference type="Proteomes" id="UP000008783">
    <property type="component" value="Unassembled WGS sequence"/>
</dbReference>
<feature type="compositionally biased region" description="Basic residues" evidence="1">
    <location>
        <begin position="1"/>
        <end position="13"/>
    </location>
</feature>
<organism evidence="3 4">
    <name type="scientific">Puccinia graminis f. sp. tritici (strain CRL 75-36-700-3 / race SCCL)</name>
    <name type="common">Black stem rust fungus</name>
    <dbReference type="NCBI Taxonomy" id="418459"/>
    <lineage>
        <taxon>Eukaryota</taxon>
        <taxon>Fungi</taxon>
        <taxon>Dikarya</taxon>
        <taxon>Basidiomycota</taxon>
        <taxon>Pucciniomycotina</taxon>
        <taxon>Pucciniomycetes</taxon>
        <taxon>Pucciniales</taxon>
        <taxon>Pucciniaceae</taxon>
        <taxon>Puccinia</taxon>
    </lineage>
</organism>
<dbReference type="InParanoid" id="H6QV69"/>
<dbReference type="EMBL" id="DS178377">
    <property type="protein sequence ID" value="EHS62730.1"/>
    <property type="molecule type" value="Genomic_DNA"/>
</dbReference>
<keyword evidence="2" id="KW-0812">Transmembrane</keyword>
<evidence type="ECO:0000256" key="2">
    <source>
        <dbReference type="SAM" id="Phobius"/>
    </source>
</evidence>
<dbReference type="VEuPathDB" id="FungiDB:PGTG_22658"/>
<dbReference type="AlphaFoldDB" id="H6QV69"/>
<reference evidence="4" key="1">
    <citation type="journal article" date="2011" name="Proc. Natl. Acad. Sci. U.S.A.">
        <title>Obligate biotrophy features unraveled by the genomic analysis of rust fungi.</title>
        <authorList>
            <person name="Duplessis S."/>
            <person name="Cuomo C.A."/>
            <person name="Lin Y.-C."/>
            <person name="Aerts A."/>
            <person name="Tisserant E."/>
            <person name="Veneault-Fourrey C."/>
            <person name="Joly D.L."/>
            <person name="Hacquard S."/>
            <person name="Amselem J."/>
            <person name="Cantarel B.L."/>
            <person name="Chiu R."/>
            <person name="Coutinho P.M."/>
            <person name="Feau N."/>
            <person name="Field M."/>
            <person name="Frey P."/>
            <person name="Gelhaye E."/>
            <person name="Goldberg J."/>
            <person name="Grabherr M.G."/>
            <person name="Kodira C.D."/>
            <person name="Kohler A."/>
            <person name="Kuees U."/>
            <person name="Lindquist E.A."/>
            <person name="Lucas S.M."/>
            <person name="Mago R."/>
            <person name="Mauceli E."/>
            <person name="Morin E."/>
            <person name="Murat C."/>
            <person name="Pangilinan J.L."/>
            <person name="Park R."/>
            <person name="Pearson M."/>
            <person name="Quesneville H."/>
            <person name="Rouhier N."/>
            <person name="Sakthikumar S."/>
            <person name="Salamov A.A."/>
            <person name="Schmutz J."/>
            <person name="Selles B."/>
            <person name="Shapiro H."/>
            <person name="Tanguay P."/>
            <person name="Tuskan G.A."/>
            <person name="Henrissat B."/>
            <person name="Van de Peer Y."/>
            <person name="Rouze P."/>
            <person name="Ellis J.G."/>
            <person name="Dodds P.N."/>
            <person name="Schein J.E."/>
            <person name="Zhong S."/>
            <person name="Hamelin R.C."/>
            <person name="Grigoriev I.V."/>
            <person name="Szabo L.J."/>
            <person name="Martin F."/>
        </authorList>
    </citation>
    <scope>NUCLEOTIDE SEQUENCE [LARGE SCALE GENOMIC DNA]</scope>
    <source>
        <strain evidence="4">CRL 75-36-700-3 / race SCCL</strain>
    </source>
</reference>
<protein>
    <submittedName>
        <fullName evidence="3">Uncharacterized protein</fullName>
    </submittedName>
</protein>